<evidence type="ECO:0000313" key="2">
    <source>
        <dbReference type="EMBL" id="CAB0028224.1"/>
    </source>
</evidence>
<dbReference type="AlphaFoldDB" id="A0A6H5HV87"/>
<dbReference type="Proteomes" id="UP000479190">
    <property type="component" value="Unassembled WGS sequence"/>
</dbReference>
<evidence type="ECO:0008006" key="4">
    <source>
        <dbReference type="Google" id="ProtNLM"/>
    </source>
</evidence>
<name>A0A6H5HV87_9HYME</name>
<reference evidence="2 3" key="1">
    <citation type="submission" date="2020-02" db="EMBL/GenBank/DDBJ databases">
        <authorList>
            <person name="Ferguson B K."/>
        </authorList>
    </citation>
    <scope>NUCLEOTIDE SEQUENCE [LARGE SCALE GENOMIC DNA]</scope>
</reference>
<feature type="compositionally biased region" description="Polar residues" evidence="1">
    <location>
        <begin position="188"/>
        <end position="206"/>
    </location>
</feature>
<feature type="compositionally biased region" description="Polar residues" evidence="1">
    <location>
        <begin position="86"/>
        <end position="95"/>
    </location>
</feature>
<evidence type="ECO:0000313" key="3">
    <source>
        <dbReference type="Proteomes" id="UP000479190"/>
    </source>
</evidence>
<evidence type="ECO:0000256" key="1">
    <source>
        <dbReference type="SAM" id="MobiDB-lite"/>
    </source>
</evidence>
<keyword evidence="3" id="KW-1185">Reference proteome</keyword>
<accession>A0A6H5HV87</accession>
<dbReference type="EMBL" id="CADCXV010000102">
    <property type="protein sequence ID" value="CAB0028224.1"/>
    <property type="molecule type" value="Genomic_DNA"/>
</dbReference>
<organism evidence="2 3">
    <name type="scientific">Trichogramma brassicae</name>
    <dbReference type="NCBI Taxonomy" id="86971"/>
    <lineage>
        <taxon>Eukaryota</taxon>
        <taxon>Metazoa</taxon>
        <taxon>Ecdysozoa</taxon>
        <taxon>Arthropoda</taxon>
        <taxon>Hexapoda</taxon>
        <taxon>Insecta</taxon>
        <taxon>Pterygota</taxon>
        <taxon>Neoptera</taxon>
        <taxon>Endopterygota</taxon>
        <taxon>Hymenoptera</taxon>
        <taxon>Apocrita</taxon>
        <taxon>Proctotrupomorpha</taxon>
        <taxon>Chalcidoidea</taxon>
        <taxon>Trichogrammatidae</taxon>
        <taxon>Trichogramma</taxon>
    </lineage>
</organism>
<sequence length="454" mass="52055">MPGDANIYALLARQPQKSILKDLKDIRKLQADDKHLQRLQASEHNSVTLNDNGLIIRETARGPRCYLPQILLKPLVSENTSCTATDKLPEQQQSQETEDGATGPLDPIMTRSKTKNKNKKTADNSDRQEETHQFSPSYAAATTNPDAVYERFTRRCEQHVRQIGEELTRAVNESIQRLEKLHLGEISQQRNEQAGGNATSTPNNNAPCARDDSMASQATQSRPPPPVINPVQQPFVHYPPVQPNRPYGLQPTKLAIPTFSGAEYEKPVKFLRDFMDYYNAVGLTEYHFYHVVKQALQGQAAEWWEHVNERITSIPDFQRRFKERFWSRMIQARKREKLETGYYYADKNQSRSEYVIAIYNQIKALDTPPSEIDMIEKFSRHFDTQTQNAIVSQRIHRVDELIGTVIYNNSIISKQHARAARESTADARLYGSVHESREQLTCNIRTCDNILKFV</sequence>
<feature type="compositionally biased region" description="Polar residues" evidence="1">
    <location>
        <begin position="133"/>
        <end position="145"/>
    </location>
</feature>
<dbReference type="OrthoDB" id="7555401at2759"/>
<gene>
    <name evidence="2" type="ORF">TBRA_LOCUS432</name>
</gene>
<proteinExistence type="predicted"/>
<feature type="region of interest" description="Disordered" evidence="1">
    <location>
        <begin position="86"/>
        <end position="145"/>
    </location>
</feature>
<feature type="region of interest" description="Disordered" evidence="1">
    <location>
        <begin position="188"/>
        <end position="229"/>
    </location>
</feature>
<protein>
    <recommendedName>
        <fullName evidence="4">Retrotransposon gag domain-containing protein</fullName>
    </recommendedName>
</protein>
<feature type="compositionally biased region" description="Basic and acidic residues" evidence="1">
    <location>
        <begin position="120"/>
        <end position="132"/>
    </location>
</feature>